<feature type="active site" description="Proton acceptor" evidence="3">
    <location>
        <position position="189"/>
    </location>
</feature>
<dbReference type="Pfam" id="PF01041">
    <property type="entry name" value="DegT_DnrJ_EryC1"/>
    <property type="match status" value="1"/>
</dbReference>
<gene>
    <name evidence="6" type="ordered locus">UCYN_07450</name>
</gene>
<accession>D3EPN9</accession>
<proteinExistence type="inferred from homology"/>
<protein>
    <submittedName>
        <fullName evidence="6">Predicted PLP-dependent enzyme possibly involved in cell wall biogenesis</fullName>
    </submittedName>
</protein>
<dbReference type="KEGG" id="cyu:UCYN_07450"/>
<dbReference type="Gene3D" id="3.90.1150.10">
    <property type="entry name" value="Aspartate Aminotransferase, domain 1"/>
    <property type="match status" value="1"/>
</dbReference>
<dbReference type="CDD" id="cd00616">
    <property type="entry name" value="AHBA_syn"/>
    <property type="match status" value="1"/>
</dbReference>
<reference evidence="6 7" key="1">
    <citation type="journal article" date="2010" name="Nature">
        <title>Metabolic streamlining in an open-ocean nitrogen-fixing cyanobacterium.</title>
        <authorList>
            <person name="Tripp H.J."/>
            <person name="Bench S.R."/>
            <person name="Turk K.A."/>
            <person name="Foster R.A."/>
            <person name="Desany B.A."/>
            <person name="Niazi F."/>
            <person name="Affourtit J.P."/>
            <person name="Zehr J.P."/>
        </authorList>
    </citation>
    <scope>NUCLEOTIDE SEQUENCE [LARGE SCALE GENOMIC DNA]</scope>
    <source>
        <strain evidence="7">ALOHA</strain>
    </source>
</reference>
<dbReference type="GO" id="GO:0000271">
    <property type="term" value="P:polysaccharide biosynthetic process"/>
    <property type="evidence" value="ECO:0007669"/>
    <property type="project" value="TreeGrafter"/>
</dbReference>
<dbReference type="HOGENOM" id="CLU_033332_7_2_3"/>
<dbReference type="PATRIC" id="fig|713887.8.peg.698"/>
<dbReference type="SUPFAM" id="SSF53383">
    <property type="entry name" value="PLP-dependent transferases"/>
    <property type="match status" value="1"/>
</dbReference>
<sequence length="380" mass="42684">MQVNTIPPVDLVRQYESINKEIDNTILEVVRSGHYIGGSVVQDFEKQLAQYIGTSECLTCNSGTDALYLALKALNIGFGDEVITTPFSFIATAETISLAGAKPIFADIERNTFNLDLENIEKIINPKVKAIIVVHLFGQPVNMTRLMEIANKHNLYVIEDCAQATGAKWNNKTVGSIGHIGCFSFFPTKNLGACGDGGAITTNDYAIGQTIKIIKEHGSMKRYHHDVVGINSRLDAIQAAILQVKLRYLDKWNEERREIAHYYHKLLSSIPMIQLPEEIIGGYHVWNQYTILVANGIDNNKDYNRDFLKKYLQDKGIISMVYYPIPIHLQKVYANLGYQKTSFPITEQVSYEVLSLPMFPGMLTQEQKRVANAIATSFNQ</sequence>
<dbReference type="Gene3D" id="3.40.640.10">
    <property type="entry name" value="Type I PLP-dependent aspartate aminotransferase-like (Major domain)"/>
    <property type="match status" value="1"/>
</dbReference>
<dbReference type="InterPro" id="IPR015422">
    <property type="entry name" value="PyrdxlP-dep_Trfase_small"/>
</dbReference>
<evidence type="ECO:0000313" key="7">
    <source>
        <dbReference type="Proteomes" id="UP000001405"/>
    </source>
</evidence>
<comment type="similarity">
    <text evidence="2 5">Belongs to the DegT/DnrJ/EryC1 family.</text>
</comment>
<dbReference type="FunFam" id="3.40.640.10:FF:000089">
    <property type="entry name" value="Aminotransferase, DegT/DnrJ/EryC1/StrS family"/>
    <property type="match status" value="1"/>
</dbReference>
<feature type="modified residue" description="N6-(pyridoxal phosphate)lysine" evidence="4">
    <location>
        <position position="189"/>
    </location>
</feature>
<evidence type="ECO:0000256" key="3">
    <source>
        <dbReference type="PIRSR" id="PIRSR000390-1"/>
    </source>
</evidence>
<dbReference type="OrthoDB" id="9810913at2"/>
<dbReference type="EMBL" id="CP001842">
    <property type="protein sequence ID" value="ADB95439.1"/>
    <property type="molecule type" value="Genomic_DNA"/>
</dbReference>
<dbReference type="InterPro" id="IPR015424">
    <property type="entry name" value="PyrdxlP-dep_Trfase"/>
</dbReference>
<evidence type="ECO:0000256" key="4">
    <source>
        <dbReference type="PIRSR" id="PIRSR000390-2"/>
    </source>
</evidence>
<dbReference type="Proteomes" id="UP000001405">
    <property type="component" value="Chromosome"/>
</dbReference>
<evidence type="ECO:0000256" key="5">
    <source>
        <dbReference type="RuleBase" id="RU004508"/>
    </source>
</evidence>
<dbReference type="STRING" id="1453429.UCYN_07450"/>
<dbReference type="PANTHER" id="PTHR30244:SF36">
    <property type="entry name" value="3-OXO-GLUCOSE-6-PHOSPHATE:GLUTAMATE AMINOTRANSFERASE"/>
    <property type="match status" value="1"/>
</dbReference>
<evidence type="ECO:0000256" key="1">
    <source>
        <dbReference type="ARBA" id="ARBA00022898"/>
    </source>
</evidence>
<dbReference type="RefSeq" id="WP_012954126.1">
    <property type="nucleotide sequence ID" value="NC_013771.1"/>
</dbReference>
<dbReference type="PANTHER" id="PTHR30244">
    <property type="entry name" value="TRANSAMINASE"/>
    <property type="match status" value="1"/>
</dbReference>
<dbReference type="InterPro" id="IPR000653">
    <property type="entry name" value="DegT/StrS_aminotransferase"/>
</dbReference>
<name>D3EPN9_ATETH</name>
<evidence type="ECO:0000313" key="6">
    <source>
        <dbReference type="EMBL" id="ADB95439.1"/>
    </source>
</evidence>
<evidence type="ECO:0000256" key="2">
    <source>
        <dbReference type="ARBA" id="ARBA00037999"/>
    </source>
</evidence>
<organism evidence="7">
    <name type="scientific">Atelocyanobacterium thalassa (isolate ALOHA)</name>
    <dbReference type="NCBI Taxonomy" id="1453429"/>
    <lineage>
        <taxon>Bacteria</taxon>
        <taxon>Bacillati</taxon>
        <taxon>Cyanobacteriota</taxon>
        <taxon>Cyanophyceae</taxon>
        <taxon>Oscillatoriophycideae</taxon>
        <taxon>Chroococcales</taxon>
        <taxon>Aphanothecaceae</taxon>
        <taxon>Candidatus Atelocyanobacterium</taxon>
        <taxon>Candidatus Atelocyanobacterium thalassae</taxon>
    </lineage>
</organism>
<dbReference type="InterPro" id="IPR015421">
    <property type="entry name" value="PyrdxlP-dep_Trfase_major"/>
</dbReference>
<dbReference type="GO" id="GO:0030170">
    <property type="term" value="F:pyridoxal phosphate binding"/>
    <property type="evidence" value="ECO:0007669"/>
    <property type="project" value="UniProtKB-ARBA"/>
</dbReference>
<dbReference type="AlphaFoldDB" id="D3EPN9"/>
<dbReference type="PIRSF" id="PIRSF000390">
    <property type="entry name" value="PLP_StrS"/>
    <property type="match status" value="1"/>
</dbReference>
<keyword evidence="7" id="KW-1185">Reference proteome</keyword>
<keyword evidence="1 4" id="KW-0663">Pyridoxal phosphate</keyword>
<dbReference type="GO" id="GO:0008483">
    <property type="term" value="F:transaminase activity"/>
    <property type="evidence" value="ECO:0007669"/>
    <property type="project" value="TreeGrafter"/>
</dbReference>